<feature type="domain" description="Polycystin cation channel PKD1/PKD2" evidence="6">
    <location>
        <begin position="371"/>
        <end position="502"/>
    </location>
</feature>
<feature type="transmembrane region" description="Helical" evidence="5">
    <location>
        <begin position="410"/>
        <end position="432"/>
    </location>
</feature>
<evidence type="ECO:0000256" key="4">
    <source>
        <dbReference type="ARBA" id="ARBA00023136"/>
    </source>
</evidence>
<feature type="transmembrane region" description="Helical" evidence="5">
    <location>
        <begin position="475"/>
        <end position="496"/>
    </location>
</feature>
<dbReference type="AlphaFoldDB" id="A0A0H5RCC0"/>
<dbReference type="InterPro" id="IPR013122">
    <property type="entry name" value="PKD1_2_channel"/>
</dbReference>
<feature type="non-terminal residue" evidence="7">
    <location>
        <position position="1"/>
    </location>
</feature>
<evidence type="ECO:0000256" key="3">
    <source>
        <dbReference type="ARBA" id="ARBA00022989"/>
    </source>
</evidence>
<proteinExistence type="predicted"/>
<evidence type="ECO:0000256" key="5">
    <source>
        <dbReference type="SAM" id="Phobius"/>
    </source>
</evidence>
<organism evidence="7">
    <name type="scientific">Spongospora subterranea</name>
    <dbReference type="NCBI Taxonomy" id="70186"/>
    <lineage>
        <taxon>Eukaryota</taxon>
        <taxon>Sar</taxon>
        <taxon>Rhizaria</taxon>
        <taxon>Endomyxa</taxon>
        <taxon>Phytomyxea</taxon>
        <taxon>Plasmodiophorida</taxon>
        <taxon>Plasmodiophoridae</taxon>
        <taxon>Spongospora</taxon>
    </lineage>
</organism>
<reference evidence="7" key="1">
    <citation type="submission" date="2015-04" db="EMBL/GenBank/DDBJ databases">
        <title>The genome sequence of the plant pathogenic Rhizarian Plasmodiophora brassicae reveals insights in its biotrophic life cycle and the origin of chitin synthesis.</title>
        <authorList>
            <person name="Schwelm A."/>
            <person name="Fogelqvist J."/>
            <person name="Knaust A."/>
            <person name="Julke S."/>
            <person name="Lilja T."/>
            <person name="Dhandapani V."/>
            <person name="Bonilla-Rosso G."/>
            <person name="Karlsson M."/>
            <person name="Shevchenko A."/>
            <person name="Choi S.R."/>
            <person name="Kim H.G."/>
            <person name="Park J.Y."/>
            <person name="Lim Y.P."/>
            <person name="Ludwig-Muller J."/>
            <person name="Dixelius C."/>
        </authorList>
    </citation>
    <scope>NUCLEOTIDE SEQUENCE</scope>
    <source>
        <tissue evidence="7">Potato root galls</tissue>
    </source>
</reference>
<dbReference type="GO" id="GO:0005765">
    <property type="term" value="C:lysosomal membrane"/>
    <property type="evidence" value="ECO:0007669"/>
    <property type="project" value="TreeGrafter"/>
</dbReference>
<keyword evidence="4 5" id="KW-0472">Membrane</keyword>
<feature type="transmembrane region" description="Helical" evidence="5">
    <location>
        <begin position="370"/>
        <end position="390"/>
    </location>
</feature>
<keyword evidence="3 5" id="KW-1133">Transmembrane helix</keyword>
<name>A0A0H5RCC0_9EUKA</name>
<feature type="transmembrane region" description="Helical" evidence="5">
    <location>
        <begin position="338"/>
        <end position="358"/>
    </location>
</feature>
<keyword evidence="2 5" id="KW-0812">Transmembrane</keyword>
<accession>A0A0H5RCC0</accession>
<dbReference type="InterPro" id="IPR039031">
    <property type="entry name" value="Mucolipin"/>
</dbReference>
<protein>
    <recommendedName>
        <fullName evidence="6">Polycystin cation channel PKD1/PKD2 domain-containing protein</fullName>
    </recommendedName>
</protein>
<dbReference type="Gene3D" id="1.10.287.70">
    <property type="match status" value="1"/>
</dbReference>
<comment type="subcellular location">
    <subcellularLocation>
        <location evidence="1">Membrane</location>
        <topology evidence="1">Multi-pass membrane protein</topology>
    </subcellularLocation>
</comment>
<dbReference type="PANTHER" id="PTHR12127:SF7">
    <property type="entry name" value="SD02261P"/>
    <property type="match status" value="1"/>
</dbReference>
<dbReference type="GO" id="GO:0005886">
    <property type="term" value="C:plasma membrane"/>
    <property type="evidence" value="ECO:0007669"/>
    <property type="project" value="TreeGrafter"/>
</dbReference>
<evidence type="ECO:0000256" key="2">
    <source>
        <dbReference type="ARBA" id="ARBA00022692"/>
    </source>
</evidence>
<dbReference type="PANTHER" id="PTHR12127">
    <property type="entry name" value="MUCOLIPIN"/>
    <property type="match status" value="1"/>
</dbReference>
<dbReference type="Pfam" id="PF08016">
    <property type="entry name" value="PKD_channel"/>
    <property type="match status" value="1"/>
</dbReference>
<sequence length="653" mass="74510">ICIKHHTPINIARDLPICWSMSWWLTLCPKRKPMSALESLRLSPFAKWRKYGRIPWKFLINITIVVLTTTEVLVAVHRVAPYTRAQTQNWNSLLAPRSPTVSNEIVGTKPVFMIYTIDDLKESVRHIVDTYYRIGNISVDEFQYERFPSNQIKPLQMTVTSYAAGMQIYDPTSEFDGTLIDRSYSISNSTLGPFDQDGAELRALINTCSYVGITFEIKSYDLREYGRICYKWQVQNRYDFSKSGRAEMAIDVISRLCSSEIEKFWLSRPIAGHVILCLIILAVAVLSQVLHFKAIFRSFREYSKARRRHERARAGNVNVRAVNWSELSFSQKRKFYNFWFFTASIGNVCNIIGATVSIRNEVSYAGNLAAARLLTGFGAMFSWISIVQYFEHSASYYVLILTLRRGTPRVLKFATSAALIFFGFCFFGVAFFSDCSANFASTDATAVTLFSLINGDAIHSTFDELHQEHPISSRIYLYTFISLFIYAVLNIFIVIIEDAFTSCKEYTKLKATPDMDLLELLEMPAAYTEEAIVSYESNGRDRLHSDEKTSSLESPLLLDDAKGDAPRLHPEQYSTSGASEKVLSRLLSDIDRDIADLSSHISTYRIRPPHDEIYFPCDFKDCIHCIVRKASNAALESFRKELRTNDLKHSTIN</sequence>
<dbReference type="EMBL" id="HACM01011241">
    <property type="protein sequence ID" value="CRZ11683.1"/>
    <property type="molecule type" value="Transcribed_RNA"/>
</dbReference>
<evidence type="ECO:0000256" key="1">
    <source>
        <dbReference type="ARBA" id="ARBA00004141"/>
    </source>
</evidence>
<evidence type="ECO:0000313" key="7">
    <source>
        <dbReference type="EMBL" id="CRZ11683.1"/>
    </source>
</evidence>
<feature type="transmembrane region" description="Helical" evidence="5">
    <location>
        <begin position="270"/>
        <end position="290"/>
    </location>
</feature>
<evidence type="ECO:0000259" key="6">
    <source>
        <dbReference type="Pfam" id="PF08016"/>
    </source>
</evidence>
<dbReference type="GO" id="GO:0072345">
    <property type="term" value="F:NAADP-sensitive calcium-release channel activity"/>
    <property type="evidence" value="ECO:0007669"/>
    <property type="project" value="TreeGrafter"/>
</dbReference>